<dbReference type="Proteomes" id="UP000663671">
    <property type="component" value="Chromosome 2"/>
</dbReference>
<dbReference type="AlphaFoldDB" id="A0A8A1M3H6"/>
<evidence type="ECO:0000313" key="2">
    <source>
        <dbReference type="Proteomes" id="UP000663671"/>
    </source>
</evidence>
<dbReference type="OrthoDB" id="10604843at2759"/>
<organism evidence="1 2">
    <name type="scientific">Ajellomyces capsulatus</name>
    <name type="common">Darling's disease fungus</name>
    <name type="synonym">Histoplasma capsulatum</name>
    <dbReference type="NCBI Taxonomy" id="5037"/>
    <lineage>
        <taxon>Eukaryota</taxon>
        <taxon>Fungi</taxon>
        <taxon>Dikarya</taxon>
        <taxon>Ascomycota</taxon>
        <taxon>Pezizomycotina</taxon>
        <taxon>Eurotiomycetes</taxon>
        <taxon>Eurotiomycetidae</taxon>
        <taxon>Onygenales</taxon>
        <taxon>Ajellomycetaceae</taxon>
        <taxon>Histoplasma</taxon>
    </lineage>
</organism>
<proteinExistence type="predicted"/>
<dbReference type="EMBL" id="CP069109">
    <property type="protein sequence ID" value="QSS58992.1"/>
    <property type="molecule type" value="Genomic_DNA"/>
</dbReference>
<accession>A0A8A1M3H6</accession>
<sequence>MKRGEKHNVHDFAISTKKSFSFADERQNKLPGVVDAVRCKQARDAAESSPQVSSISALLHRIIDQASAMLATSNLFLQGDIQPIVIVGHFLTTPKLSPDALMWNSTPERSSNAKAERLKLTLLARPLCKLSGQSENDAQCGND</sequence>
<gene>
    <name evidence="1" type="ORF">I7I51_08424</name>
</gene>
<reference evidence="1" key="1">
    <citation type="submission" date="2021-01" db="EMBL/GenBank/DDBJ databases">
        <title>Chromosome-level genome assembly of a human fungal pathogen reveals clustering of transcriptionally co-regulated genes.</title>
        <authorList>
            <person name="Voorhies M."/>
            <person name="Cohen S."/>
            <person name="Shea T.P."/>
            <person name="Petrus S."/>
            <person name="Munoz J.F."/>
            <person name="Poplawski S."/>
            <person name="Goldman W.E."/>
            <person name="Michael T."/>
            <person name="Cuomo C.A."/>
            <person name="Sil A."/>
            <person name="Beyhan S."/>
        </authorList>
    </citation>
    <scope>NUCLEOTIDE SEQUENCE</scope>
    <source>
        <strain evidence="1">WU24</strain>
    </source>
</reference>
<protein>
    <submittedName>
        <fullName evidence="1">Uncharacterized protein</fullName>
    </submittedName>
</protein>
<dbReference type="VEuPathDB" id="FungiDB:I7I51_08424"/>
<evidence type="ECO:0000313" key="1">
    <source>
        <dbReference type="EMBL" id="QSS58992.1"/>
    </source>
</evidence>
<name>A0A8A1M3H6_AJECA</name>